<keyword evidence="1" id="KW-0812">Transmembrane</keyword>
<gene>
    <name evidence="2" type="ORF">LG71_27200</name>
</gene>
<sequence length="96" mass="11524">MMYELFGFELADFRELFYVFCLGVLVYRYCTVGHKYPIFGRRKKEVSTAETVESDKAPEKDNATPVFLDVNLTDYYDYRTKEHWSPINRELDKFQQ</sequence>
<proteinExistence type="predicted"/>
<name>A0A142I466_PLUGE</name>
<reference evidence="2" key="1">
    <citation type="submission" date="2016-03" db="EMBL/GenBank/DDBJ databases">
        <authorList>
            <person name="Ploux O."/>
        </authorList>
    </citation>
    <scope>NUCLEOTIDE SEQUENCE</scope>
    <source>
        <strain evidence="2">FB2</strain>
        <plasmid evidence="2">pFB2.1</plasmid>
    </source>
</reference>
<protein>
    <submittedName>
        <fullName evidence="2">Uncharacterized protein</fullName>
    </submittedName>
</protein>
<geneLocation type="plasmid" evidence="2">
    <name>pFB2.1</name>
</geneLocation>
<keyword evidence="2" id="KW-0614">Plasmid</keyword>
<dbReference type="RefSeq" id="WP_080917216.1">
    <property type="nucleotide sequence ID" value="NZ_CP014776.1"/>
</dbReference>
<evidence type="ECO:0000256" key="1">
    <source>
        <dbReference type="SAM" id="Phobius"/>
    </source>
</evidence>
<keyword evidence="1" id="KW-0472">Membrane</keyword>
<feature type="transmembrane region" description="Helical" evidence="1">
    <location>
        <begin position="16"/>
        <end position="34"/>
    </location>
</feature>
<organism evidence="2">
    <name type="scientific">Pluralibacter gergoviae</name>
    <name type="common">Enterobacter gergoviae</name>
    <dbReference type="NCBI Taxonomy" id="61647"/>
    <lineage>
        <taxon>Bacteria</taxon>
        <taxon>Pseudomonadati</taxon>
        <taxon>Pseudomonadota</taxon>
        <taxon>Gammaproteobacteria</taxon>
        <taxon>Enterobacterales</taxon>
        <taxon>Enterobacteriaceae</taxon>
        <taxon>Pluralibacter</taxon>
    </lineage>
</organism>
<keyword evidence="1" id="KW-1133">Transmembrane helix</keyword>
<dbReference type="EMBL" id="CP014776">
    <property type="protein sequence ID" value="AMR39431.1"/>
    <property type="molecule type" value="Genomic_DNA"/>
</dbReference>
<evidence type="ECO:0000313" key="2">
    <source>
        <dbReference type="EMBL" id="AMR39431.1"/>
    </source>
</evidence>
<accession>A0A142I466</accession>
<dbReference type="AlphaFoldDB" id="A0A142I466"/>